<evidence type="ECO:0000313" key="8">
    <source>
        <dbReference type="Proteomes" id="UP000176420"/>
    </source>
</evidence>
<keyword evidence="4" id="KW-0406">Ion transport</keyword>
<dbReference type="GO" id="GO:0046933">
    <property type="term" value="F:proton-transporting ATP synthase activity, rotational mechanism"/>
    <property type="evidence" value="ECO:0007669"/>
    <property type="project" value="InterPro"/>
</dbReference>
<evidence type="ECO:0000256" key="6">
    <source>
        <dbReference type="ARBA" id="ARBA00023310"/>
    </source>
</evidence>
<evidence type="ECO:0000313" key="7">
    <source>
        <dbReference type="EMBL" id="OGY86009.1"/>
    </source>
</evidence>
<reference evidence="7 8" key="1">
    <citation type="journal article" date="2016" name="Nat. Commun.">
        <title>Thousands of microbial genomes shed light on interconnected biogeochemical processes in an aquifer system.</title>
        <authorList>
            <person name="Anantharaman K."/>
            <person name="Brown C.T."/>
            <person name="Hug L.A."/>
            <person name="Sharon I."/>
            <person name="Castelle C.J."/>
            <person name="Probst A.J."/>
            <person name="Thomas B.C."/>
            <person name="Singh A."/>
            <person name="Wilkins M.J."/>
            <person name="Karaoz U."/>
            <person name="Brodie E.L."/>
            <person name="Williams K.H."/>
            <person name="Hubbard S.S."/>
            <person name="Banfield J.F."/>
        </authorList>
    </citation>
    <scope>NUCLEOTIDE SEQUENCE [LARGE SCALE GENOMIC DNA]</scope>
</reference>
<dbReference type="GO" id="GO:0016020">
    <property type="term" value="C:membrane"/>
    <property type="evidence" value="ECO:0007669"/>
    <property type="project" value="UniProtKB-SubCell"/>
</dbReference>
<evidence type="ECO:0000256" key="4">
    <source>
        <dbReference type="ARBA" id="ARBA00023065"/>
    </source>
</evidence>
<proteinExistence type="predicted"/>
<dbReference type="PANTHER" id="PTHR11910">
    <property type="entry name" value="ATP SYNTHASE DELTA CHAIN"/>
    <property type="match status" value="1"/>
</dbReference>
<sequence>MKASPELYAKNWYEILKKTDQSAWDQISQVVLEMLYKKGQSKWLPQILRHLEKQENQENQIMPVTVRTAKKMDEQTIASYLQQVLPQVKPRVTSTINSSLIGGLVIETQDQRWDLSVHGQLNNLANTIINK</sequence>
<evidence type="ECO:0000256" key="5">
    <source>
        <dbReference type="ARBA" id="ARBA00023136"/>
    </source>
</evidence>
<protein>
    <submittedName>
        <fullName evidence="7">Uncharacterized protein</fullName>
    </submittedName>
</protein>
<dbReference type="Proteomes" id="UP000176420">
    <property type="component" value="Unassembled WGS sequence"/>
</dbReference>
<comment type="caution">
    <text evidence="7">The sequence shown here is derived from an EMBL/GenBank/DDBJ whole genome shotgun (WGS) entry which is preliminary data.</text>
</comment>
<comment type="subcellular location">
    <subcellularLocation>
        <location evidence="1">Membrane</location>
    </subcellularLocation>
</comment>
<evidence type="ECO:0000256" key="1">
    <source>
        <dbReference type="ARBA" id="ARBA00004370"/>
    </source>
</evidence>
<evidence type="ECO:0000256" key="2">
    <source>
        <dbReference type="ARBA" id="ARBA00022448"/>
    </source>
</evidence>
<keyword evidence="6" id="KW-0066">ATP synthesis</keyword>
<evidence type="ECO:0000256" key="3">
    <source>
        <dbReference type="ARBA" id="ARBA00022781"/>
    </source>
</evidence>
<keyword evidence="5" id="KW-0472">Membrane</keyword>
<accession>A0A1G2BBQ2</accession>
<name>A0A1G2BBQ2_9BACT</name>
<keyword evidence="3" id="KW-0375">Hydrogen ion transport</keyword>
<keyword evidence="2" id="KW-0813">Transport</keyword>
<organism evidence="7 8">
    <name type="scientific">Candidatus Kerfeldbacteria bacterium RIFOXYB2_FULL_38_14</name>
    <dbReference type="NCBI Taxonomy" id="1798547"/>
    <lineage>
        <taxon>Bacteria</taxon>
        <taxon>Candidatus Kerfeldiibacteriota</taxon>
    </lineage>
</organism>
<dbReference type="Pfam" id="PF00213">
    <property type="entry name" value="OSCP"/>
    <property type="match status" value="1"/>
</dbReference>
<dbReference type="InterPro" id="IPR000711">
    <property type="entry name" value="ATPase_OSCP/dsu"/>
</dbReference>
<dbReference type="EMBL" id="MHKI01000026">
    <property type="protein sequence ID" value="OGY86009.1"/>
    <property type="molecule type" value="Genomic_DNA"/>
</dbReference>
<dbReference type="AlphaFoldDB" id="A0A1G2BBQ2"/>
<gene>
    <name evidence="7" type="ORF">A2319_00370</name>
</gene>